<reference evidence="1 2" key="1">
    <citation type="submission" date="2023-12" db="EMBL/GenBank/DDBJ databases">
        <authorList>
            <person name="Manesh M.J.H."/>
            <person name="Bing R.G."/>
            <person name="Willard D.J."/>
            <person name="Kelly R.M."/>
        </authorList>
    </citation>
    <scope>NUCLEOTIDE SEQUENCE [LARGE SCALE GENOMIC DNA]</scope>
    <source>
        <strain evidence="1 2">DSM 8977</strain>
    </source>
</reference>
<proteinExistence type="predicted"/>
<protein>
    <submittedName>
        <fullName evidence="1">Uncharacterized protein</fullName>
    </submittedName>
</protein>
<gene>
    <name evidence="1" type="ORF">SOJ16_000446</name>
</gene>
<dbReference type="RefSeq" id="WP_052661785.1">
    <property type="nucleotide sequence ID" value="NZ_CP139957.1"/>
</dbReference>
<dbReference type="Proteomes" id="UP001322744">
    <property type="component" value="Chromosome"/>
</dbReference>
<name>A0ABZ0U0L0_9FIRM</name>
<evidence type="ECO:0000313" key="1">
    <source>
        <dbReference type="EMBL" id="WPX09252.1"/>
    </source>
</evidence>
<keyword evidence="2" id="KW-1185">Reference proteome</keyword>
<sequence length="120" mass="14084">MKVGQTIGLNKNEKNRNENEFTVTFSKEHDLDLYFAINNANLYFKKESENTISIWLYDTYTFDNHVKEQNSIEQLLDLIKGKMSFGEWLNEFGQDLQNMGVVNSYEIHVKIETVKVNILL</sequence>
<dbReference type="EMBL" id="CP139957">
    <property type="protein sequence ID" value="WPX09252.1"/>
    <property type="molecule type" value="Genomic_DNA"/>
</dbReference>
<organism evidence="1 2">
    <name type="scientific">Anaerocellum danielii</name>
    <dbReference type="NCBI Taxonomy" id="1387557"/>
    <lineage>
        <taxon>Bacteria</taxon>
        <taxon>Bacillati</taxon>
        <taxon>Bacillota</taxon>
        <taxon>Bacillota incertae sedis</taxon>
        <taxon>Caldicellulosiruptorales</taxon>
        <taxon>Caldicellulosiruptoraceae</taxon>
        <taxon>Anaerocellum</taxon>
    </lineage>
</organism>
<evidence type="ECO:0000313" key="2">
    <source>
        <dbReference type="Proteomes" id="UP001322744"/>
    </source>
</evidence>
<accession>A0ABZ0U0L0</accession>